<sequence>MRTVVGRTDHVVVVGAGLAGLSAALHLAGRGRTVTVVEREVVPGGRMGRLDLDGYRIDTGPTVLTMPELIDDVFDAVGERARDRLDLLPVNPAYHAAFADGRTLDVHSHEESMVQAVTEFAGATQAAGYRRLRDWLGRLYAAEFDRFIAANFDSPLSMLTPALARLAALGGLRRWDRKVAQFVTDPDLRRVFTFQSLYAGVAPDRALAAYAVIAYMDTISGVYFPRGGMRALPDALAAAATAAGVRFRYGAAVTELARSGDRVTAVHTDQGERIGCDAVVLTTERHRSHQLLGHRSRRPIAVRPAPSAVVLHVAVDHLAETSHHCLLFGAAWHSVFRDIIEKGRVMSDPSLLVTRPTVTDASLAPQGRDLLYILAPAPNLARGEINWERSGTVYADRLLDIAQRRLGPRPLRGMELLRVVTPADWARQDMLAGSPFALAHTFGQTGPFRPANMIRGIENAVLAGGSTVPGVGIPPVLISGRLAADRITGPGFGAGPALPPRRSFADRTTR</sequence>
<comment type="similarity">
    <text evidence="4">Belongs to the carotenoid/retinoid oxidoreductase family.</text>
</comment>
<evidence type="ECO:0000256" key="3">
    <source>
        <dbReference type="ARBA" id="ARBA00023002"/>
    </source>
</evidence>
<evidence type="ECO:0000256" key="5">
    <source>
        <dbReference type="SAM" id="MobiDB-lite"/>
    </source>
</evidence>
<evidence type="ECO:0000256" key="4">
    <source>
        <dbReference type="RuleBase" id="RU362075"/>
    </source>
</evidence>
<accession>A0A6I3KPU1</accession>
<feature type="region of interest" description="Disordered" evidence="5">
    <location>
        <begin position="490"/>
        <end position="510"/>
    </location>
</feature>
<name>A0A6I3KPU1_9NOCA</name>
<dbReference type="Pfam" id="PF01593">
    <property type="entry name" value="Amino_oxidase"/>
    <property type="match status" value="1"/>
</dbReference>
<dbReference type="AlphaFoldDB" id="A0A6I3KPU1"/>
<evidence type="ECO:0000256" key="1">
    <source>
        <dbReference type="ARBA" id="ARBA00004829"/>
    </source>
</evidence>
<organism evidence="7 8">
    <name type="scientific">Nocardia aurantiaca</name>
    <dbReference type="NCBI Taxonomy" id="2675850"/>
    <lineage>
        <taxon>Bacteria</taxon>
        <taxon>Bacillati</taxon>
        <taxon>Actinomycetota</taxon>
        <taxon>Actinomycetes</taxon>
        <taxon>Mycobacteriales</taxon>
        <taxon>Nocardiaceae</taxon>
        <taxon>Nocardia</taxon>
    </lineage>
</organism>
<proteinExistence type="inferred from homology"/>
<gene>
    <name evidence="7" type="primary">crtI</name>
    <name evidence="7" type="ORF">GLP40_01240</name>
</gene>
<dbReference type="InterPro" id="IPR036188">
    <property type="entry name" value="FAD/NAD-bd_sf"/>
</dbReference>
<dbReference type="GO" id="GO:0016117">
    <property type="term" value="P:carotenoid biosynthetic process"/>
    <property type="evidence" value="ECO:0007669"/>
    <property type="project" value="UniProtKB-KW"/>
</dbReference>
<evidence type="ECO:0000313" key="7">
    <source>
        <dbReference type="EMBL" id="MTE11417.1"/>
    </source>
</evidence>
<keyword evidence="3 4" id="KW-0560">Oxidoreductase</keyword>
<keyword evidence="8" id="KW-1185">Reference proteome</keyword>
<keyword evidence="2 4" id="KW-0125">Carotenoid biosynthesis</keyword>
<dbReference type="GO" id="GO:0016491">
    <property type="term" value="F:oxidoreductase activity"/>
    <property type="evidence" value="ECO:0007669"/>
    <property type="project" value="UniProtKB-KW"/>
</dbReference>
<protein>
    <submittedName>
        <fullName evidence="7">Phytoene desaturase</fullName>
    </submittedName>
</protein>
<dbReference type="Proteomes" id="UP000432464">
    <property type="component" value="Unassembled WGS sequence"/>
</dbReference>
<evidence type="ECO:0000256" key="2">
    <source>
        <dbReference type="ARBA" id="ARBA00022746"/>
    </source>
</evidence>
<dbReference type="NCBIfam" id="TIGR02734">
    <property type="entry name" value="crtI_fam"/>
    <property type="match status" value="1"/>
</dbReference>
<dbReference type="PANTHER" id="PTHR43734">
    <property type="entry name" value="PHYTOENE DESATURASE"/>
    <property type="match status" value="1"/>
</dbReference>
<dbReference type="InterPro" id="IPR014105">
    <property type="entry name" value="Carotenoid/retinoid_OxRdtase"/>
</dbReference>
<feature type="domain" description="Amine oxidase" evidence="6">
    <location>
        <begin position="18"/>
        <end position="487"/>
    </location>
</feature>
<dbReference type="RefSeq" id="WP_154785941.1">
    <property type="nucleotide sequence ID" value="NZ_WMBB01000001.1"/>
</dbReference>
<evidence type="ECO:0000313" key="8">
    <source>
        <dbReference type="Proteomes" id="UP000432464"/>
    </source>
</evidence>
<reference evidence="7 8" key="1">
    <citation type="submission" date="2019-11" db="EMBL/GenBank/DDBJ databases">
        <title>Nocardia sp. nov. CT2-14 isolated from soil.</title>
        <authorList>
            <person name="Kanchanasin P."/>
            <person name="Tanasupawat S."/>
            <person name="Yuki M."/>
            <person name="Kudo T."/>
        </authorList>
    </citation>
    <scope>NUCLEOTIDE SEQUENCE [LARGE SCALE GENOMIC DNA]</scope>
    <source>
        <strain evidence="7 8">CT2-14</strain>
    </source>
</reference>
<comment type="pathway">
    <text evidence="1 4">Carotenoid biosynthesis.</text>
</comment>
<dbReference type="EMBL" id="WMBB01000001">
    <property type="protein sequence ID" value="MTE11417.1"/>
    <property type="molecule type" value="Genomic_DNA"/>
</dbReference>
<comment type="caution">
    <text evidence="7">The sequence shown here is derived from an EMBL/GenBank/DDBJ whole genome shotgun (WGS) entry which is preliminary data.</text>
</comment>
<dbReference type="PANTHER" id="PTHR43734:SF1">
    <property type="entry name" value="PHYTOENE DESATURASE"/>
    <property type="match status" value="1"/>
</dbReference>
<dbReference type="InterPro" id="IPR002937">
    <property type="entry name" value="Amino_oxidase"/>
</dbReference>
<dbReference type="SUPFAM" id="SSF51905">
    <property type="entry name" value="FAD/NAD(P)-binding domain"/>
    <property type="match status" value="1"/>
</dbReference>
<evidence type="ECO:0000259" key="6">
    <source>
        <dbReference type="Pfam" id="PF01593"/>
    </source>
</evidence>
<dbReference type="Gene3D" id="3.50.50.60">
    <property type="entry name" value="FAD/NAD(P)-binding domain"/>
    <property type="match status" value="2"/>
</dbReference>